<feature type="non-terminal residue" evidence="1">
    <location>
        <position position="84"/>
    </location>
</feature>
<protein>
    <recommendedName>
        <fullName evidence="3">DUF397 domain-containing protein</fullName>
    </recommendedName>
</protein>
<dbReference type="EMBL" id="JBHTIR010002369">
    <property type="protein sequence ID" value="MFD0853682.1"/>
    <property type="molecule type" value="Genomic_DNA"/>
</dbReference>
<evidence type="ECO:0000313" key="2">
    <source>
        <dbReference type="Proteomes" id="UP001597083"/>
    </source>
</evidence>
<evidence type="ECO:0008006" key="3">
    <source>
        <dbReference type="Google" id="ProtNLM"/>
    </source>
</evidence>
<name>A0ABW3CJD1_9ACTN</name>
<comment type="caution">
    <text evidence="1">The sequence shown here is derived from an EMBL/GenBank/DDBJ whole genome shotgun (WGS) entry which is preliminary data.</text>
</comment>
<dbReference type="Proteomes" id="UP001597083">
    <property type="component" value="Unassembled WGS sequence"/>
</dbReference>
<gene>
    <name evidence="1" type="ORF">ACFQ07_15700</name>
</gene>
<evidence type="ECO:0000313" key="1">
    <source>
        <dbReference type="EMBL" id="MFD0853682.1"/>
    </source>
</evidence>
<accession>A0ABW3CJD1</accession>
<reference evidence="2" key="1">
    <citation type="journal article" date="2019" name="Int. J. Syst. Evol. Microbiol.">
        <title>The Global Catalogue of Microorganisms (GCM) 10K type strain sequencing project: providing services to taxonomists for standard genome sequencing and annotation.</title>
        <authorList>
            <consortium name="The Broad Institute Genomics Platform"/>
            <consortium name="The Broad Institute Genome Sequencing Center for Infectious Disease"/>
            <person name="Wu L."/>
            <person name="Ma J."/>
        </authorList>
    </citation>
    <scope>NUCLEOTIDE SEQUENCE [LARGE SCALE GENOMIC DNA]</scope>
    <source>
        <strain evidence="2">JCM 31696</strain>
    </source>
</reference>
<organism evidence="1 2">
    <name type="scientific">Actinomadura adrarensis</name>
    <dbReference type="NCBI Taxonomy" id="1819600"/>
    <lineage>
        <taxon>Bacteria</taxon>
        <taxon>Bacillati</taxon>
        <taxon>Actinomycetota</taxon>
        <taxon>Actinomycetes</taxon>
        <taxon>Streptosporangiales</taxon>
        <taxon>Thermomonosporaceae</taxon>
        <taxon>Actinomadura</taxon>
    </lineage>
</organism>
<sequence length="84" mass="9276">MIEPIATGCRMRPFALPEVDTTMGAVNGAGCSTLRQRVFQESTKDEWPQYAGSSGVTFLKSGRARRAMACPEHARTSRSRDARR</sequence>
<proteinExistence type="predicted"/>
<keyword evidence="2" id="KW-1185">Reference proteome</keyword>